<gene>
    <name evidence="1" type="ORF">PSS4_v1_400065</name>
</gene>
<sequence length="492" mass="53509">MARAFALLLLSLALGGCAAFTDRSGFSVVGTSTATSIRSPGHHEGEPLVVEPEIPASWWNNSDPTCHRLTVQDFEPSRAPLVVHVHAWPLLNHLSLVLDHPGIREASLPLIGDRGLPARLTLRAHDPTWPGKSDKYKGEEKTFGVLPMALYTFLRQCVAAPDADKRRAIEKTLAAVLGALPRDFRDELRFQFGIHQGPPKETKTDTEPPLGIVRVTANTSLLMTTPTQPSDSEGQPFSGITQSQITAAQRETTLCNGPNCERESFEGLDFSPALGLAGTKKKGANPPQAPFVDYVDGAWWQMHQANVNRKEETSLPLGAYLLYPVTPPLEDTGGNDYWPKLSQAGVQSPFWLVLDYGETMVSSDFYDVLKALRIDAAKEATCENLQRDTNVTCKAFIGPTFVEPRIKVYLNGTAQWVPAGSVVADAIAHDQPEPHAACPSLDTGKESASVIWPGTRLPTLRRTFGARTSIAVAEPASAILCLPLIPGDRLTW</sequence>
<proteinExistence type="predicted"/>
<dbReference type="PROSITE" id="PS51257">
    <property type="entry name" value="PROKAR_LIPOPROTEIN"/>
    <property type="match status" value="1"/>
</dbReference>
<organism evidence="1">
    <name type="scientific">Ralstonia solanacearum</name>
    <name type="common">Pseudomonas solanacearum</name>
    <dbReference type="NCBI Taxonomy" id="305"/>
    <lineage>
        <taxon>Bacteria</taxon>
        <taxon>Pseudomonadati</taxon>
        <taxon>Pseudomonadota</taxon>
        <taxon>Betaproteobacteria</taxon>
        <taxon>Burkholderiales</taxon>
        <taxon>Burkholderiaceae</taxon>
        <taxon>Ralstonia</taxon>
        <taxon>Ralstonia solanacearum species complex</taxon>
    </lineage>
</organism>
<name>A0A0S4U6V6_RALSL</name>
<dbReference type="EMBL" id="LN899821">
    <property type="protein sequence ID" value="CUV17966.1"/>
    <property type="molecule type" value="Genomic_DNA"/>
</dbReference>
<reference evidence="1" key="1">
    <citation type="submission" date="2015-10" db="EMBL/GenBank/DDBJ databases">
        <authorList>
            <person name="Gilbert D.G."/>
        </authorList>
    </citation>
    <scope>NUCLEOTIDE SEQUENCE</scope>
    <source>
        <strain evidence="1">Phyl III-seqv23</strain>
    </source>
</reference>
<protein>
    <submittedName>
        <fullName evidence="1">Uncharacterized protein</fullName>
    </submittedName>
</protein>
<evidence type="ECO:0000313" key="1">
    <source>
        <dbReference type="EMBL" id="CUV17966.1"/>
    </source>
</evidence>
<accession>A0A0S4U6V6</accession>
<dbReference type="AlphaFoldDB" id="A0A0S4U6V6"/>